<dbReference type="AlphaFoldDB" id="A0A139A364"/>
<sequence>MTDIKTHPRNLVGYGSNPPDPKWPGGAKVAISFVLNYEEGGENTVVNGDKGSEVFLNETPGGASRVGTRDPNMETQYEYGSRAGVWRVANIFAKRNFKFTVYAVGRAVELNPTVITALHNAGHDIASHNHRWIDYAAVPPAEMRAHVKACVEAIKSATGQNPKGWYTGRIGPDSRREVVKALKEMGIKLEWESDTYNDDLPYWSWDFEDITGEPLLILPYTLDANDMKFCVPPGFSSPDGFEQYIKDAIDQLLEEGRDGHPKMLSVGLHCRLAGRPGRAPALGRILDYVKSLGPDVWVATRSEIADHWMKVVPKPTKKA</sequence>
<dbReference type="PROSITE" id="PS51677">
    <property type="entry name" value="NODB"/>
    <property type="match status" value="1"/>
</dbReference>
<accession>A0A139A364</accession>
<dbReference type="SUPFAM" id="SSF88713">
    <property type="entry name" value="Glycoside hydrolase/deacetylase"/>
    <property type="match status" value="1"/>
</dbReference>
<dbReference type="Pfam" id="PF01522">
    <property type="entry name" value="Polysacc_deac_1"/>
    <property type="match status" value="1"/>
</dbReference>
<dbReference type="GO" id="GO:0005975">
    <property type="term" value="P:carbohydrate metabolic process"/>
    <property type="evidence" value="ECO:0007669"/>
    <property type="project" value="InterPro"/>
</dbReference>
<evidence type="ECO:0000313" key="2">
    <source>
        <dbReference type="EMBL" id="KXS11232.1"/>
    </source>
</evidence>
<reference evidence="2 3" key="1">
    <citation type="journal article" date="2015" name="Genome Biol. Evol.">
        <title>Phylogenomic analyses indicate that early fungi evolved digesting cell walls of algal ancestors of land plants.</title>
        <authorList>
            <person name="Chang Y."/>
            <person name="Wang S."/>
            <person name="Sekimoto S."/>
            <person name="Aerts A.L."/>
            <person name="Choi C."/>
            <person name="Clum A."/>
            <person name="LaButti K.M."/>
            <person name="Lindquist E.A."/>
            <person name="Yee Ngan C."/>
            <person name="Ohm R.A."/>
            <person name="Salamov A.A."/>
            <person name="Grigoriev I.V."/>
            <person name="Spatafora J.W."/>
            <person name="Berbee M.L."/>
        </authorList>
    </citation>
    <scope>NUCLEOTIDE SEQUENCE [LARGE SCALE GENOMIC DNA]</scope>
    <source>
        <strain evidence="2 3">JEL478</strain>
    </source>
</reference>
<dbReference type="OrthoDB" id="9970124at2759"/>
<evidence type="ECO:0000259" key="1">
    <source>
        <dbReference type="PROSITE" id="PS51677"/>
    </source>
</evidence>
<proteinExistence type="predicted"/>
<dbReference type="InterPro" id="IPR011330">
    <property type="entry name" value="Glyco_hydro/deAcase_b/a-brl"/>
</dbReference>
<dbReference type="PANTHER" id="PTHR43123">
    <property type="entry name" value="POLYSACCHARIDE DEACETYLASE-RELATED"/>
    <property type="match status" value="1"/>
</dbReference>
<dbReference type="STRING" id="1344416.A0A139A364"/>
<organism evidence="2 3">
    <name type="scientific">Gonapodya prolifera (strain JEL478)</name>
    <name type="common">Monoblepharis prolifera</name>
    <dbReference type="NCBI Taxonomy" id="1344416"/>
    <lineage>
        <taxon>Eukaryota</taxon>
        <taxon>Fungi</taxon>
        <taxon>Fungi incertae sedis</taxon>
        <taxon>Chytridiomycota</taxon>
        <taxon>Chytridiomycota incertae sedis</taxon>
        <taxon>Monoblepharidomycetes</taxon>
        <taxon>Monoblepharidales</taxon>
        <taxon>Gonapodyaceae</taxon>
        <taxon>Gonapodya</taxon>
    </lineage>
</organism>
<dbReference type="InterPro" id="IPR002509">
    <property type="entry name" value="NODB_dom"/>
</dbReference>
<gene>
    <name evidence="2" type="ORF">M427DRAFT_126751</name>
</gene>
<keyword evidence="3" id="KW-1185">Reference proteome</keyword>
<dbReference type="Proteomes" id="UP000070544">
    <property type="component" value="Unassembled WGS sequence"/>
</dbReference>
<protein>
    <submittedName>
        <fullName evidence="2">Carbohydrate esterase family 4 protein</fullName>
    </submittedName>
</protein>
<name>A0A139A364_GONPJ</name>
<feature type="domain" description="NodB homology" evidence="1">
    <location>
        <begin position="71"/>
        <end position="299"/>
    </location>
</feature>
<dbReference type="Gene3D" id="3.20.20.370">
    <property type="entry name" value="Glycoside hydrolase/deacetylase"/>
    <property type="match status" value="1"/>
</dbReference>
<dbReference type="OMA" id="DLPYWEP"/>
<dbReference type="PANTHER" id="PTHR43123:SF1">
    <property type="entry name" value="POLYSACCHARIDE DEACETYLASE-RELATED"/>
    <property type="match status" value="1"/>
</dbReference>
<dbReference type="EMBL" id="KQ965804">
    <property type="protein sequence ID" value="KXS11232.1"/>
    <property type="molecule type" value="Genomic_DNA"/>
</dbReference>
<evidence type="ECO:0000313" key="3">
    <source>
        <dbReference type="Proteomes" id="UP000070544"/>
    </source>
</evidence>
<dbReference type="GO" id="GO:0016810">
    <property type="term" value="F:hydrolase activity, acting on carbon-nitrogen (but not peptide) bonds"/>
    <property type="evidence" value="ECO:0007669"/>
    <property type="project" value="InterPro"/>
</dbReference>